<dbReference type="Proteomes" id="UP000018720">
    <property type="component" value="Unassembled WGS sequence"/>
</dbReference>
<evidence type="ECO:0000313" key="2">
    <source>
        <dbReference type="EMBL" id="EJZ43770.1"/>
    </source>
</evidence>
<evidence type="ECO:0008006" key="4">
    <source>
        <dbReference type="Google" id="ProtNLM"/>
    </source>
</evidence>
<keyword evidence="1" id="KW-0732">Signal</keyword>
<name>A0ABN0HDS9_9LEPT</name>
<feature type="chain" id="PRO_5045750745" description="Lipoprotein" evidence="1">
    <location>
        <begin position="27"/>
        <end position="202"/>
    </location>
</feature>
<comment type="caution">
    <text evidence="2">The sequence shown here is derived from an EMBL/GenBank/DDBJ whole genome shotgun (WGS) entry which is preliminary data.</text>
</comment>
<accession>A0ABN0HDS9</accession>
<evidence type="ECO:0000256" key="1">
    <source>
        <dbReference type="SAM" id="SignalP"/>
    </source>
</evidence>
<feature type="signal peptide" evidence="1">
    <location>
        <begin position="1"/>
        <end position="26"/>
    </location>
</feature>
<evidence type="ECO:0000313" key="3">
    <source>
        <dbReference type="Proteomes" id="UP000018720"/>
    </source>
</evidence>
<proteinExistence type="predicted"/>
<dbReference type="EMBL" id="AHOM02000001">
    <property type="protein sequence ID" value="EJZ43770.1"/>
    <property type="molecule type" value="Genomic_DNA"/>
</dbReference>
<gene>
    <name evidence="2" type="ORF">LEP1GSC178_2030</name>
</gene>
<keyword evidence="3" id="KW-1185">Reference proteome</keyword>
<reference evidence="2 3" key="1">
    <citation type="submission" date="2012-08" db="EMBL/GenBank/DDBJ databases">
        <authorList>
            <person name="Harkins D.M."/>
            <person name="Durkin A.S."/>
            <person name="Selengut J.D."/>
            <person name="Sanka R."/>
            <person name="DePew J."/>
            <person name="Purushe J."/>
            <person name="Matthias M.A."/>
            <person name="Vinetz J.M."/>
            <person name="Sutton G.G."/>
            <person name="Nelson W.C."/>
            <person name="Fouts D.E."/>
        </authorList>
    </citation>
    <scope>NUCLEOTIDE SEQUENCE [LARGE SCALE GENOMIC DNA]</scope>
    <source>
        <strain evidence="2 3">MMD4847</strain>
    </source>
</reference>
<protein>
    <recommendedName>
        <fullName evidence="4">Lipoprotein</fullName>
    </recommendedName>
</protein>
<dbReference type="RefSeq" id="WP_008588752.1">
    <property type="nucleotide sequence ID" value="NZ_AHOM02000001.1"/>
</dbReference>
<organism evidence="2 3">
    <name type="scientific">Leptospira licerasiae str. MMD4847</name>
    <dbReference type="NCBI Taxonomy" id="1049971"/>
    <lineage>
        <taxon>Bacteria</taxon>
        <taxon>Pseudomonadati</taxon>
        <taxon>Spirochaetota</taxon>
        <taxon>Spirochaetia</taxon>
        <taxon>Leptospirales</taxon>
        <taxon>Leptospiraceae</taxon>
        <taxon>Leptospira</taxon>
    </lineage>
</organism>
<sequence>MRSCKFCNLILLVAISLMYNCNTINAYTKNRAIDFSDVLGISIDKSAGASVAIGPLTVGAIASQSIILFKNGKSCIQSDSFAAIIALGETGSLPPCTYVELTLGPGIVTDILLHGEALTDNFYSQRGKVYRPNREFPLHLYGRLKVSVGFILGATVEVNWIEFIDLLLGIVGFDLLKDDIWVVDEKGQLRIKVDTKSNNNGG</sequence>